<evidence type="ECO:0000313" key="10">
    <source>
        <dbReference type="Proteomes" id="UP000530660"/>
    </source>
</evidence>
<dbReference type="InterPro" id="IPR022678">
    <property type="entry name" value="NMT_CS"/>
</dbReference>
<feature type="compositionally biased region" description="Basic and acidic residues" evidence="7">
    <location>
        <begin position="110"/>
        <end position="128"/>
    </location>
</feature>
<dbReference type="EMBL" id="VWRR01000012">
    <property type="protein sequence ID" value="KAF6001945.1"/>
    <property type="molecule type" value="Genomic_DNA"/>
</dbReference>
<dbReference type="InterPro" id="IPR000182">
    <property type="entry name" value="GNAT_dom"/>
</dbReference>
<protein>
    <recommendedName>
        <fullName evidence="2 5">Glycylpeptide N-tetradecanoyltransferase</fullName>
        <ecNumber evidence="2 5">2.3.1.97</ecNumber>
    </recommendedName>
</protein>
<comment type="function">
    <text evidence="5">Adds a myristoyl group to the N-terminal glycine residue of certain cellular proteins.</text>
</comment>
<evidence type="ECO:0000256" key="2">
    <source>
        <dbReference type="ARBA" id="ARBA00012923"/>
    </source>
</evidence>
<keyword evidence="4 5" id="KW-0012">Acyltransferase</keyword>
<dbReference type="AlphaFoldDB" id="A0A7J7IFR4"/>
<feature type="domain" description="N-acetyltransferase" evidence="8">
    <location>
        <begin position="145"/>
        <end position="323"/>
    </location>
</feature>
<dbReference type="FunFam" id="3.40.630.170:FF:000003">
    <property type="entry name" value="Glycylpeptide N-tetradecanoyltransferase"/>
    <property type="match status" value="1"/>
</dbReference>
<dbReference type="GO" id="GO:0005737">
    <property type="term" value="C:cytoplasm"/>
    <property type="evidence" value="ECO:0007669"/>
    <property type="project" value="TreeGrafter"/>
</dbReference>
<dbReference type="InterPro" id="IPR000903">
    <property type="entry name" value="NMT"/>
</dbReference>
<gene>
    <name evidence="9" type="primary">NMT1</name>
    <name evidence="9" type="ORF">F1559_001989</name>
</gene>
<dbReference type="PANTHER" id="PTHR11377:SF5">
    <property type="entry name" value="GLYCYLPEPTIDE N-TETRADECANOYLTRANSFERASE"/>
    <property type="match status" value="1"/>
</dbReference>
<dbReference type="FunFam" id="3.40.630.30:FF:000042">
    <property type="entry name" value="Glycylpeptide N-tetradecanoyltransferase"/>
    <property type="match status" value="1"/>
</dbReference>
<comment type="similarity">
    <text evidence="1 6">Belongs to the NMT family.</text>
</comment>
<evidence type="ECO:0000256" key="1">
    <source>
        <dbReference type="ARBA" id="ARBA00009469"/>
    </source>
</evidence>
<dbReference type="PROSITE" id="PS51186">
    <property type="entry name" value="GNAT"/>
    <property type="match status" value="1"/>
</dbReference>
<dbReference type="EC" id="2.3.1.97" evidence="2 5"/>
<dbReference type="InterPro" id="IPR022676">
    <property type="entry name" value="NMT_N"/>
</dbReference>
<organism evidence="9 10">
    <name type="scientific">Cyanidiococcus yangmingshanensis</name>
    <dbReference type="NCBI Taxonomy" id="2690220"/>
    <lineage>
        <taxon>Eukaryota</taxon>
        <taxon>Rhodophyta</taxon>
        <taxon>Bangiophyceae</taxon>
        <taxon>Cyanidiales</taxon>
        <taxon>Cyanidiaceae</taxon>
        <taxon>Cyanidiococcus</taxon>
    </lineage>
</organism>
<proteinExistence type="inferred from homology"/>
<evidence type="ECO:0000259" key="8">
    <source>
        <dbReference type="PROSITE" id="PS51186"/>
    </source>
</evidence>
<evidence type="ECO:0000256" key="3">
    <source>
        <dbReference type="ARBA" id="ARBA00022679"/>
    </source>
</evidence>
<dbReference type="OrthoDB" id="60315at2759"/>
<dbReference type="Gene3D" id="3.40.630.170">
    <property type="match status" value="1"/>
</dbReference>
<dbReference type="PANTHER" id="PTHR11377">
    <property type="entry name" value="N-MYRISTOYL TRANSFERASE"/>
    <property type="match status" value="1"/>
</dbReference>
<feature type="region of interest" description="Disordered" evidence="7">
    <location>
        <begin position="87"/>
        <end position="131"/>
    </location>
</feature>
<keyword evidence="10" id="KW-1185">Reference proteome</keyword>
<dbReference type="InterPro" id="IPR016181">
    <property type="entry name" value="Acyl_CoA_acyltransferase"/>
</dbReference>
<comment type="caution">
    <text evidence="9">The sequence shown here is derived from an EMBL/GenBank/DDBJ whole genome shotgun (WGS) entry which is preliminary data.</text>
</comment>
<dbReference type="Proteomes" id="UP000530660">
    <property type="component" value="Unassembled WGS sequence"/>
</dbReference>
<dbReference type="PIRSF" id="PIRSF015892">
    <property type="entry name" value="N-myristl_transf"/>
    <property type="match status" value="1"/>
</dbReference>
<feature type="compositionally biased region" description="Basic and acidic residues" evidence="7">
    <location>
        <begin position="1"/>
        <end position="17"/>
    </location>
</feature>
<sequence>MDDHADFDDRARVKEETSDAQAANERQTIASRTDAVTTSVAAAEPCKNRSGPTEETVDASVSPYGFHMPDLAERLAKALELRRTTAEVSADGAPGQLHRFWSSQPVPDYDETRVEADGPIDERPRNDPDSVPTTPYPLLAGFAWHELDVDSPTELDELYELLRFNYVEDDDAQFRFDYSRDFLRWALKPPGWRRMWHVGVRVTTSNKLVAFIAAVPVTMQVRDVQALATVEVNFLCIHKKLRHKRLAPVLIREITRRAHRQGIYQAVYTAGTLLPRPLVKCRYWHRSLDARKLIECGFSRLRPRMTLRRTERLYALPESLLHPDFVPMEREHCASARQLLKTYLERHTKFHPCFSLSEFEHWFLPREDVIYTFVRVCKDDVGPGRHQKRVTDMVSFYSLPSTVIHESKHQSLRAAYSFYNVATSCSFKELMHDALVLAKQAGFDVFNALHLMENRTIFEELKFAPGDGELYYYLYNWRTSVLECEENGLVML</sequence>
<dbReference type="Pfam" id="PF02799">
    <property type="entry name" value="NMT_C"/>
    <property type="match status" value="1"/>
</dbReference>
<feature type="region of interest" description="Disordered" evidence="7">
    <location>
        <begin position="1"/>
        <end position="64"/>
    </location>
</feature>
<dbReference type="InterPro" id="IPR022677">
    <property type="entry name" value="NMT_C"/>
</dbReference>
<evidence type="ECO:0000256" key="5">
    <source>
        <dbReference type="RuleBase" id="RU000586"/>
    </source>
</evidence>
<name>A0A7J7IFR4_9RHOD</name>
<evidence type="ECO:0000256" key="4">
    <source>
        <dbReference type="ARBA" id="ARBA00023315"/>
    </source>
</evidence>
<keyword evidence="3 5" id="KW-0808">Transferase</keyword>
<accession>A0A7J7IFR4</accession>
<reference evidence="9 10" key="1">
    <citation type="journal article" date="2020" name="J. Phycol.">
        <title>Comparative genome analysis reveals Cyanidiococcus gen. nov., a new extremophilic red algal genus sister to Cyanidioschyzon (Cyanidioschyzonaceae, Rhodophyta).</title>
        <authorList>
            <person name="Liu S.-L."/>
            <person name="Chiang Y.-R."/>
            <person name="Yoon H.S."/>
            <person name="Fu H.-Y."/>
        </authorList>
    </citation>
    <scope>NUCLEOTIDE SEQUENCE [LARGE SCALE GENOMIC DNA]</scope>
    <source>
        <strain evidence="9 10">THAL066</strain>
    </source>
</reference>
<comment type="catalytic activity">
    <reaction evidence="5">
        <text>N-terminal glycyl-[protein] + tetradecanoyl-CoA = N-tetradecanoylglycyl-[protein] + CoA + H(+)</text>
        <dbReference type="Rhea" id="RHEA:15521"/>
        <dbReference type="Rhea" id="RHEA-COMP:12666"/>
        <dbReference type="Rhea" id="RHEA-COMP:12667"/>
        <dbReference type="ChEBI" id="CHEBI:15378"/>
        <dbReference type="ChEBI" id="CHEBI:57287"/>
        <dbReference type="ChEBI" id="CHEBI:57385"/>
        <dbReference type="ChEBI" id="CHEBI:64723"/>
        <dbReference type="ChEBI" id="CHEBI:133050"/>
        <dbReference type="EC" id="2.3.1.97"/>
    </reaction>
</comment>
<dbReference type="SUPFAM" id="SSF55729">
    <property type="entry name" value="Acyl-CoA N-acyltransferases (Nat)"/>
    <property type="match status" value="2"/>
</dbReference>
<evidence type="ECO:0000313" key="9">
    <source>
        <dbReference type="EMBL" id="KAF6001945.1"/>
    </source>
</evidence>
<dbReference type="GO" id="GO:0004379">
    <property type="term" value="F:glycylpeptide N-tetradecanoyltransferase activity"/>
    <property type="evidence" value="ECO:0007669"/>
    <property type="project" value="UniProtKB-EC"/>
</dbReference>
<evidence type="ECO:0000256" key="6">
    <source>
        <dbReference type="RuleBase" id="RU004178"/>
    </source>
</evidence>
<evidence type="ECO:0000256" key="7">
    <source>
        <dbReference type="SAM" id="MobiDB-lite"/>
    </source>
</evidence>
<dbReference type="PROSITE" id="PS00975">
    <property type="entry name" value="NMT_1"/>
    <property type="match status" value="1"/>
</dbReference>
<feature type="compositionally biased region" description="Polar residues" evidence="7">
    <location>
        <begin position="19"/>
        <end position="40"/>
    </location>
</feature>
<dbReference type="Pfam" id="PF01233">
    <property type="entry name" value="NMT"/>
    <property type="match status" value="1"/>
</dbReference>